<organism evidence="1 2">
    <name type="scientific">candidate division CSSED10-310 bacterium</name>
    <dbReference type="NCBI Taxonomy" id="2855610"/>
    <lineage>
        <taxon>Bacteria</taxon>
        <taxon>Bacteria division CSSED10-310</taxon>
    </lineage>
</organism>
<dbReference type="Proteomes" id="UP001594351">
    <property type="component" value="Unassembled WGS sequence"/>
</dbReference>
<name>A0ABV6Z0W6_UNCC1</name>
<comment type="caution">
    <text evidence="1">The sequence shown here is derived from an EMBL/GenBank/DDBJ whole genome shotgun (WGS) entry which is preliminary data.</text>
</comment>
<sequence length="122" mass="14440">MNRKELHKKAMLITGLLLKEKGYISFVDVFLKLGYLDQKDYENWRRKKIPYLEKVIKVNLGRINFVMKAIRQNSLNGKLKPSWTSYKSWGKGTKIDLRFSKTGEENIEKLYATHFVKQKKEA</sequence>
<protein>
    <submittedName>
        <fullName evidence="1">Uncharacterized protein</fullName>
    </submittedName>
</protein>
<evidence type="ECO:0000313" key="1">
    <source>
        <dbReference type="EMBL" id="MFC1851953.1"/>
    </source>
</evidence>
<accession>A0ABV6Z0W6</accession>
<evidence type="ECO:0000313" key="2">
    <source>
        <dbReference type="Proteomes" id="UP001594351"/>
    </source>
</evidence>
<reference evidence="1 2" key="1">
    <citation type="submission" date="2024-09" db="EMBL/GenBank/DDBJ databases">
        <title>Laminarin stimulates single cell rates of sulfate reduction while oxygen inhibits transcriptomic activity in coastal marine sediment.</title>
        <authorList>
            <person name="Lindsay M."/>
            <person name="Orcutt B."/>
            <person name="Emerson D."/>
            <person name="Stepanauskas R."/>
            <person name="D'Angelo T."/>
        </authorList>
    </citation>
    <scope>NUCLEOTIDE SEQUENCE [LARGE SCALE GENOMIC DNA]</scope>
    <source>
        <strain evidence="1">SAG AM-311-K15</strain>
    </source>
</reference>
<gene>
    <name evidence="1" type="ORF">ACFL27_17310</name>
</gene>
<proteinExistence type="predicted"/>
<dbReference type="EMBL" id="JBHPBY010000246">
    <property type="protein sequence ID" value="MFC1851953.1"/>
    <property type="molecule type" value="Genomic_DNA"/>
</dbReference>
<keyword evidence="2" id="KW-1185">Reference proteome</keyword>